<dbReference type="GO" id="GO:0004820">
    <property type="term" value="F:glycine-tRNA ligase activity"/>
    <property type="evidence" value="ECO:0007669"/>
    <property type="project" value="UniProtKB-UniRule"/>
</dbReference>
<evidence type="ECO:0000313" key="10">
    <source>
        <dbReference type="EMBL" id="OGH69691.1"/>
    </source>
</evidence>
<dbReference type="CDD" id="cd00774">
    <property type="entry name" value="GlyRS-like_core"/>
    <property type="match status" value="1"/>
</dbReference>
<keyword evidence="2 8" id="KW-0963">Cytoplasm</keyword>
<comment type="subunit">
    <text evidence="8">Homodimer.</text>
</comment>
<comment type="function">
    <text evidence="8">Catalyzes the attachment of glycine to tRNA(Gly).</text>
</comment>
<feature type="binding site" evidence="8">
    <location>
        <begin position="277"/>
        <end position="278"/>
    </location>
    <ligand>
        <name>ATP</name>
        <dbReference type="ChEBI" id="CHEBI:30616"/>
    </ligand>
</feature>
<dbReference type="NCBIfam" id="NF003211">
    <property type="entry name" value="PRK04173.1"/>
    <property type="match status" value="1"/>
</dbReference>
<protein>
    <recommendedName>
        <fullName evidence="8">Glycine--tRNA ligase</fullName>
        <ecNumber evidence="8">6.1.1.14</ecNumber>
    </recommendedName>
    <alternativeName>
        <fullName evidence="8">Glycyl-tRNA synthetase</fullName>
        <shortName evidence="8">GlyRS</shortName>
    </alternativeName>
</protein>
<dbReference type="InterPro" id="IPR022961">
    <property type="entry name" value="Gly_tRNA_ligase_bac"/>
</dbReference>
<dbReference type="InterPro" id="IPR006195">
    <property type="entry name" value="aa-tRNA-synth_II"/>
</dbReference>
<reference evidence="10 11" key="1">
    <citation type="journal article" date="2016" name="Nat. Commun.">
        <title>Thousands of microbial genomes shed light on interconnected biogeochemical processes in an aquifer system.</title>
        <authorList>
            <person name="Anantharaman K."/>
            <person name="Brown C.T."/>
            <person name="Hug L.A."/>
            <person name="Sharon I."/>
            <person name="Castelle C.J."/>
            <person name="Probst A.J."/>
            <person name="Thomas B.C."/>
            <person name="Singh A."/>
            <person name="Wilkins M.J."/>
            <person name="Karaoz U."/>
            <person name="Brodie E.L."/>
            <person name="Williams K.H."/>
            <person name="Hubbard S.S."/>
            <person name="Banfield J.F."/>
        </authorList>
    </citation>
    <scope>NUCLEOTIDE SEQUENCE [LARGE SCALE GENOMIC DNA]</scope>
</reference>
<keyword evidence="7 8" id="KW-0030">Aminoacyl-tRNA synthetase</keyword>
<sequence>MTNDTFETIVSFAKRRGFIFQSSEIYGGLSSCYDYGPLGVLLKNNVKAAWWKAMVQERDDVVGLDASILMHPKVWEASGHVEGFTDPLVDCKKCKKRWRADHLLEAKGIKPDFRPGAWDKTIVCPECGGQLTDVRKFNLMFKTFMGAVEDEANLVYLRPETAQGMYVNFKQVEQSMRLKLPFGIAQIGKAFRNEITPGHFTYRTREFEQMEQQYFINPNDATDWFEYWKKDRMEWYIGLGMNKKNLQFREHEKRELAHYAKAAFDIEYNYPGMGFKELAGIHNRGDWDLSRHEKFSGQDLHYFDSDTKEKFIPRIIETSEGADRATLAFLIDAYEEVETRSGNEKAKHETEVVLRLHKDLAPIKVAILPLSKKEPLQKVAKEIQGALRRDWMTQYDETGSIGKRYRRQDEVGTPYCVTVDFESLEDKKVTVRDRDTMEQERIDIGDVREHLVEKLS</sequence>
<dbReference type="Pfam" id="PF03129">
    <property type="entry name" value="HGTP_anticodon"/>
    <property type="match status" value="1"/>
</dbReference>
<feature type="binding site" evidence="8">
    <location>
        <position position="160"/>
    </location>
    <ligand>
        <name>substrate</name>
    </ligand>
</feature>
<name>A0A1F6MDG5_9BACT</name>
<proteinExistence type="inferred from homology"/>
<dbReference type="Gene3D" id="3.40.50.800">
    <property type="entry name" value="Anticodon-binding domain"/>
    <property type="match status" value="1"/>
</dbReference>
<feature type="binding site" evidence="8">
    <location>
        <begin position="317"/>
        <end position="321"/>
    </location>
    <ligand>
        <name>substrate</name>
    </ligand>
</feature>
<dbReference type="PANTHER" id="PTHR10745">
    <property type="entry name" value="GLYCYL-TRNA SYNTHETASE/DNA POLYMERASE SUBUNIT GAMMA-2"/>
    <property type="match status" value="1"/>
</dbReference>
<dbReference type="SUPFAM" id="SSF52954">
    <property type="entry name" value="Class II aaRS ABD-related"/>
    <property type="match status" value="1"/>
</dbReference>
<dbReference type="CDD" id="cd00858">
    <property type="entry name" value="GlyRS_anticodon"/>
    <property type="match status" value="1"/>
</dbReference>
<dbReference type="AlphaFoldDB" id="A0A1F6MDG5"/>
<evidence type="ECO:0000256" key="7">
    <source>
        <dbReference type="ARBA" id="ARBA00023146"/>
    </source>
</evidence>
<dbReference type="GO" id="GO:0006426">
    <property type="term" value="P:glycyl-tRNA aminoacylation"/>
    <property type="evidence" value="ECO:0007669"/>
    <property type="project" value="UniProtKB-UniRule"/>
</dbReference>
<dbReference type="GO" id="GO:1990742">
    <property type="term" value="C:microvesicle"/>
    <property type="evidence" value="ECO:0007669"/>
    <property type="project" value="UniProtKB-ARBA"/>
</dbReference>
<dbReference type="InterPro" id="IPR045864">
    <property type="entry name" value="aa-tRNA-synth_II/BPL/LPL"/>
</dbReference>
<keyword evidence="4 8" id="KW-0547">Nucleotide-binding</keyword>
<dbReference type="STRING" id="1798683.A3C90_03570"/>
<evidence type="ECO:0000256" key="6">
    <source>
        <dbReference type="ARBA" id="ARBA00022917"/>
    </source>
</evidence>
<dbReference type="SUPFAM" id="SSF55681">
    <property type="entry name" value="Class II aaRS and biotin synthetases"/>
    <property type="match status" value="1"/>
</dbReference>
<dbReference type="GO" id="GO:0005524">
    <property type="term" value="F:ATP binding"/>
    <property type="evidence" value="ECO:0007669"/>
    <property type="project" value="UniProtKB-UniRule"/>
</dbReference>
<evidence type="ECO:0000256" key="4">
    <source>
        <dbReference type="ARBA" id="ARBA00022741"/>
    </source>
</evidence>
<comment type="similarity">
    <text evidence="1 8">Belongs to the class-II aminoacyl-tRNA synthetase family.</text>
</comment>
<evidence type="ECO:0000313" key="11">
    <source>
        <dbReference type="Proteomes" id="UP000177457"/>
    </source>
</evidence>
<dbReference type="EMBL" id="MFQE01000068">
    <property type="protein sequence ID" value="OGH69691.1"/>
    <property type="molecule type" value="Genomic_DNA"/>
</dbReference>
<dbReference type="InterPro" id="IPR036621">
    <property type="entry name" value="Anticodon-bd_dom_sf"/>
</dbReference>
<dbReference type="Gene3D" id="3.30.930.10">
    <property type="entry name" value="Bira Bifunctional Protein, Domain 2"/>
    <property type="match status" value="1"/>
</dbReference>
<dbReference type="EC" id="6.1.1.14" evidence="8"/>
<comment type="caution">
    <text evidence="10">The sequence shown here is derived from an EMBL/GenBank/DDBJ whole genome shotgun (WGS) entry which is preliminary data.</text>
</comment>
<dbReference type="FunFam" id="3.40.50.800:FF:000002">
    <property type="entry name" value="Glycine--tRNA ligase"/>
    <property type="match status" value="1"/>
</dbReference>
<dbReference type="InterPro" id="IPR004154">
    <property type="entry name" value="Anticodon-bd"/>
</dbReference>
<feature type="domain" description="Aminoacyl-transfer RNA synthetases class-II family profile" evidence="9">
    <location>
        <begin position="4"/>
        <end position="369"/>
    </location>
</feature>
<evidence type="ECO:0000256" key="5">
    <source>
        <dbReference type="ARBA" id="ARBA00022840"/>
    </source>
</evidence>
<dbReference type="GO" id="GO:0004081">
    <property type="term" value="F:bis(5'-nucleosyl)-tetraphosphatase (asymmetrical) activity"/>
    <property type="evidence" value="ECO:0007669"/>
    <property type="project" value="UniProtKB-ARBA"/>
</dbReference>
<evidence type="ECO:0000256" key="1">
    <source>
        <dbReference type="ARBA" id="ARBA00008226"/>
    </source>
</evidence>
<dbReference type="NCBIfam" id="TIGR00389">
    <property type="entry name" value="glyS_dimeric"/>
    <property type="match status" value="1"/>
</dbReference>
<keyword evidence="6 8" id="KW-0648">Protein biosynthesis</keyword>
<dbReference type="PROSITE" id="PS50862">
    <property type="entry name" value="AA_TRNA_LIGASE_II"/>
    <property type="match status" value="1"/>
</dbReference>
<dbReference type="InterPro" id="IPR002314">
    <property type="entry name" value="aa-tRNA-synt_IIb"/>
</dbReference>
<dbReference type="PRINTS" id="PR01043">
    <property type="entry name" value="TRNASYNTHGLY"/>
</dbReference>
<dbReference type="Pfam" id="PF00587">
    <property type="entry name" value="tRNA-synt_2b"/>
    <property type="match status" value="1"/>
</dbReference>
<feature type="binding site" evidence="8">
    <location>
        <begin position="207"/>
        <end position="211"/>
    </location>
    <ligand>
        <name>substrate</name>
    </ligand>
</feature>
<evidence type="ECO:0000256" key="8">
    <source>
        <dbReference type="HAMAP-Rule" id="MF_00253"/>
    </source>
</evidence>
<accession>A0A1F6MDG5</accession>
<comment type="caution">
    <text evidence="8">Lacks conserved residue(s) required for the propagation of feature annotation.</text>
</comment>
<dbReference type="GO" id="GO:0070062">
    <property type="term" value="C:extracellular exosome"/>
    <property type="evidence" value="ECO:0007669"/>
    <property type="project" value="UniProtKB-ARBA"/>
</dbReference>
<dbReference type="Proteomes" id="UP000177457">
    <property type="component" value="Unassembled WGS sequence"/>
</dbReference>
<feature type="binding site" evidence="8">
    <location>
        <begin position="192"/>
        <end position="194"/>
    </location>
    <ligand>
        <name>ATP</name>
        <dbReference type="ChEBI" id="CHEBI:30616"/>
    </ligand>
</feature>
<evidence type="ECO:0000259" key="9">
    <source>
        <dbReference type="PROSITE" id="PS50862"/>
    </source>
</evidence>
<comment type="catalytic activity">
    <reaction evidence="8">
        <text>tRNA(Gly) + glycine + ATP = glycyl-tRNA(Gly) + AMP + diphosphate</text>
        <dbReference type="Rhea" id="RHEA:16013"/>
        <dbReference type="Rhea" id="RHEA-COMP:9664"/>
        <dbReference type="Rhea" id="RHEA-COMP:9683"/>
        <dbReference type="ChEBI" id="CHEBI:30616"/>
        <dbReference type="ChEBI" id="CHEBI:33019"/>
        <dbReference type="ChEBI" id="CHEBI:57305"/>
        <dbReference type="ChEBI" id="CHEBI:78442"/>
        <dbReference type="ChEBI" id="CHEBI:78522"/>
        <dbReference type="ChEBI" id="CHEBI:456215"/>
        <dbReference type="EC" id="6.1.1.14"/>
    </reaction>
</comment>
<dbReference type="GO" id="GO:0005737">
    <property type="term" value="C:cytoplasm"/>
    <property type="evidence" value="ECO:0007669"/>
    <property type="project" value="UniProtKB-SubCell"/>
</dbReference>
<dbReference type="HAMAP" id="MF_00253_B">
    <property type="entry name" value="Gly_tRNA_synth_B"/>
    <property type="match status" value="1"/>
</dbReference>
<dbReference type="InterPro" id="IPR002315">
    <property type="entry name" value="tRNA-synt_gly"/>
</dbReference>
<evidence type="ECO:0000256" key="2">
    <source>
        <dbReference type="ARBA" id="ARBA00022490"/>
    </source>
</evidence>
<keyword evidence="3 8" id="KW-0436">Ligase</keyword>
<dbReference type="InterPro" id="IPR033731">
    <property type="entry name" value="GlyRS-like_core"/>
</dbReference>
<feature type="binding site" evidence="8">
    <location>
        <begin position="321"/>
        <end position="324"/>
    </location>
    <ligand>
        <name>ATP</name>
        <dbReference type="ChEBI" id="CHEBI:30616"/>
    </ligand>
</feature>
<feature type="binding site" evidence="8">
    <location>
        <position position="99"/>
    </location>
    <ligand>
        <name>substrate</name>
    </ligand>
</feature>
<organism evidence="10 11">
    <name type="scientific">Candidatus Magasanikbacteria bacterium RIFCSPHIGHO2_02_FULL_51_14</name>
    <dbReference type="NCBI Taxonomy" id="1798683"/>
    <lineage>
        <taxon>Bacteria</taxon>
        <taxon>Candidatus Magasanikiibacteriota</taxon>
    </lineage>
</organism>
<dbReference type="PANTHER" id="PTHR10745:SF8">
    <property type="entry name" value="DNA POLYMERASE SUBUNIT GAMMA-2, MITOCHONDRIAL"/>
    <property type="match status" value="1"/>
</dbReference>
<evidence type="ECO:0000256" key="3">
    <source>
        <dbReference type="ARBA" id="ARBA00022598"/>
    </source>
</evidence>
<keyword evidence="5 8" id="KW-0067">ATP-binding</keyword>
<dbReference type="InterPro" id="IPR027031">
    <property type="entry name" value="Gly-tRNA_synthase/POLG2"/>
</dbReference>
<dbReference type="GO" id="GO:0015966">
    <property type="term" value="P:diadenosine tetraphosphate biosynthetic process"/>
    <property type="evidence" value="ECO:0007669"/>
    <property type="project" value="UniProtKB-ARBA"/>
</dbReference>
<comment type="subcellular location">
    <subcellularLocation>
        <location evidence="8">Cytoplasm</location>
    </subcellularLocation>
</comment>
<gene>
    <name evidence="8" type="primary">glyQS</name>
    <name evidence="10" type="ORF">A3C90_03570</name>
</gene>